<keyword evidence="9" id="KW-0963">Cytoplasm</keyword>
<evidence type="ECO:0000256" key="5">
    <source>
        <dbReference type="ARBA" id="ARBA00022840"/>
    </source>
</evidence>
<feature type="binding site" evidence="9">
    <location>
        <position position="263"/>
    </location>
    <ligand>
        <name>K(+)</name>
        <dbReference type="ChEBI" id="CHEBI:29103"/>
    </ligand>
</feature>
<dbReference type="InterPro" id="IPR011611">
    <property type="entry name" value="PfkB_dom"/>
</dbReference>
<dbReference type="STRING" id="106004.A0A1Y2DMK1"/>
<dbReference type="CDD" id="cd01174">
    <property type="entry name" value="ribokinase"/>
    <property type="match status" value="1"/>
</dbReference>
<keyword evidence="8 9" id="KW-0119">Carbohydrate metabolism</keyword>
<feature type="domain" description="Carbohydrate kinase PfkB" evidence="10">
    <location>
        <begin position="9"/>
        <end position="316"/>
    </location>
</feature>
<comment type="pathway">
    <text evidence="9">Carbohydrate metabolism; D-ribose degradation; D-ribose 5-phosphate from beta-D-ribopyranose: step 2/2.</text>
</comment>
<evidence type="ECO:0000256" key="9">
    <source>
        <dbReference type="HAMAP-Rule" id="MF_03215"/>
    </source>
</evidence>
<feature type="binding site" evidence="9">
    <location>
        <position position="314"/>
    </location>
    <ligand>
        <name>K(+)</name>
        <dbReference type="ChEBI" id="CHEBI:29103"/>
    </ligand>
</feature>
<keyword evidence="7 9" id="KW-0630">Potassium</keyword>
<accession>A0A1Y2DMK1</accession>
<feature type="binding site" evidence="9">
    <location>
        <position position="305"/>
    </location>
    <ligand>
        <name>K(+)</name>
        <dbReference type="ChEBI" id="CHEBI:29103"/>
    </ligand>
</feature>
<comment type="subcellular location">
    <subcellularLocation>
        <location evidence="9">Cytoplasm</location>
    </subcellularLocation>
    <subcellularLocation>
        <location evidence="9">Nucleus</location>
    </subcellularLocation>
</comment>
<evidence type="ECO:0000259" key="10">
    <source>
        <dbReference type="Pfam" id="PF00294"/>
    </source>
</evidence>
<comment type="caution">
    <text evidence="11">The sequence shown here is derived from an EMBL/GenBank/DDBJ whole genome shotgun (WGS) entry which is preliminary data.</text>
</comment>
<keyword evidence="12" id="KW-1185">Reference proteome</keyword>
<dbReference type="GO" id="GO:0005634">
    <property type="term" value="C:nucleus"/>
    <property type="evidence" value="ECO:0007669"/>
    <property type="project" value="UniProtKB-SubCell"/>
</dbReference>
<comment type="similarity">
    <text evidence="9">Belongs to the carbohydrate kinase PfkB family. Ribokinase subfamily.</text>
</comment>
<keyword evidence="1 9" id="KW-0808">Transferase</keyword>
<keyword evidence="5 9" id="KW-0067">ATP-binding</keyword>
<keyword evidence="4 9" id="KW-0418">Kinase</keyword>
<keyword evidence="2 9" id="KW-0479">Metal-binding</keyword>
<evidence type="ECO:0000313" key="11">
    <source>
        <dbReference type="EMBL" id="ORY59895.1"/>
    </source>
</evidence>
<dbReference type="Pfam" id="PF00294">
    <property type="entry name" value="PfkB"/>
    <property type="match status" value="1"/>
</dbReference>
<feature type="active site" description="Proton acceptor" evidence="9">
    <location>
        <position position="267"/>
    </location>
</feature>
<dbReference type="PANTHER" id="PTHR10584:SF166">
    <property type="entry name" value="RIBOKINASE"/>
    <property type="match status" value="1"/>
</dbReference>
<dbReference type="UniPathway" id="UPA00916">
    <property type="reaction ID" value="UER00889"/>
</dbReference>
<evidence type="ECO:0000256" key="4">
    <source>
        <dbReference type="ARBA" id="ARBA00022777"/>
    </source>
</evidence>
<dbReference type="GO" id="GO:0005524">
    <property type="term" value="F:ATP binding"/>
    <property type="evidence" value="ECO:0007669"/>
    <property type="project" value="UniProtKB-UniRule"/>
</dbReference>
<dbReference type="OrthoDB" id="415590at2759"/>
<evidence type="ECO:0000256" key="3">
    <source>
        <dbReference type="ARBA" id="ARBA00022741"/>
    </source>
</evidence>
<proteinExistence type="inferred from homology"/>
<dbReference type="GO" id="GO:0046872">
    <property type="term" value="F:metal ion binding"/>
    <property type="evidence" value="ECO:0007669"/>
    <property type="project" value="UniProtKB-KW"/>
</dbReference>
<evidence type="ECO:0000313" key="12">
    <source>
        <dbReference type="Proteomes" id="UP000193467"/>
    </source>
</evidence>
<dbReference type="GO" id="GO:0004747">
    <property type="term" value="F:ribokinase activity"/>
    <property type="evidence" value="ECO:0007669"/>
    <property type="project" value="UniProtKB-UniRule"/>
</dbReference>
<dbReference type="PANTHER" id="PTHR10584">
    <property type="entry name" value="SUGAR KINASE"/>
    <property type="match status" value="1"/>
</dbReference>
<protein>
    <recommendedName>
        <fullName evidence="9">Ribokinase</fullName>
        <shortName evidence="9">RK</shortName>
        <ecNumber evidence="9">2.7.1.15</ecNumber>
    </recommendedName>
</protein>
<feature type="binding site" evidence="9">
    <location>
        <begin position="266"/>
        <end position="267"/>
    </location>
    <ligand>
        <name>ATP</name>
        <dbReference type="ChEBI" id="CHEBI:30616"/>
    </ligand>
</feature>
<dbReference type="GO" id="GO:0005737">
    <property type="term" value="C:cytoplasm"/>
    <property type="evidence" value="ECO:0007669"/>
    <property type="project" value="UniProtKB-SubCell"/>
</dbReference>
<feature type="binding site" evidence="9">
    <location>
        <position position="308"/>
    </location>
    <ligand>
        <name>K(+)</name>
        <dbReference type="ChEBI" id="CHEBI:29103"/>
    </ligand>
</feature>
<comment type="activity regulation">
    <text evidence="9">Activated by a monovalent cation that binds near, but not in, the active site. The most likely occupant of the site in vivo is potassium. Ion binding induces a conformational change that may alter substrate affinity.</text>
</comment>
<comment type="cofactor">
    <cofactor evidence="9">
        <name>Mg(2+)</name>
        <dbReference type="ChEBI" id="CHEBI:18420"/>
    </cofactor>
    <text evidence="9">Requires a divalent cation, most likely magnesium in vivo, as an electrophilic catalyst to aid phosphoryl group transfer. It is the chelate of the metal and the nucleotide that is the actual substrate.</text>
</comment>
<evidence type="ECO:0000256" key="2">
    <source>
        <dbReference type="ARBA" id="ARBA00022723"/>
    </source>
</evidence>
<feature type="binding site" evidence="9">
    <location>
        <begin position="17"/>
        <end position="19"/>
    </location>
    <ligand>
        <name>substrate</name>
    </ligand>
</feature>
<gene>
    <name evidence="11" type="ORF">BCR35DRAFT_283595</name>
</gene>
<comment type="catalytic activity">
    <reaction evidence="9">
        <text>D-ribose + ATP = D-ribose 5-phosphate + ADP + H(+)</text>
        <dbReference type="Rhea" id="RHEA:13697"/>
        <dbReference type="ChEBI" id="CHEBI:15378"/>
        <dbReference type="ChEBI" id="CHEBI:30616"/>
        <dbReference type="ChEBI" id="CHEBI:47013"/>
        <dbReference type="ChEBI" id="CHEBI:78346"/>
        <dbReference type="ChEBI" id="CHEBI:456216"/>
        <dbReference type="EC" id="2.7.1.15"/>
    </reaction>
</comment>
<dbReference type="EMBL" id="MCGR01000075">
    <property type="protein sequence ID" value="ORY59895.1"/>
    <property type="molecule type" value="Genomic_DNA"/>
</dbReference>
<organism evidence="11 12">
    <name type="scientific">Leucosporidium creatinivorum</name>
    <dbReference type="NCBI Taxonomy" id="106004"/>
    <lineage>
        <taxon>Eukaryota</taxon>
        <taxon>Fungi</taxon>
        <taxon>Dikarya</taxon>
        <taxon>Basidiomycota</taxon>
        <taxon>Pucciniomycotina</taxon>
        <taxon>Microbotryomycetes</taxon>
        <taxon>Leucosporidiales</taxon>
        <taxon>Leucosporidium</taxon>
    </lineage>
</organism>
<dbReference type="FunCoup" id="A0A1Y2DMK1">
    <property type="interactions" value="85"/>
</dbReference>
<feature type="binding site" evidence="9">
    <location>
        <position position="267"/>
    </location>
    <ligand>
        <name>substrate</name>
    </ligand>
</feature>
<feature type="binding site" evidence="9">
    <location>
        <position position="190"/>
    </location>
    <ligand>
        <name>ATP</name>
        <dbReference type="ChEBI" id="CHEBI:30616"/>
    </ligand>
</feature>
<feature type="binding site" evidence="9">
    <location>
        <begin position="45"/>
        <end position="49"/>
    </location>
    <ligand>
        <name>substrate</name>
    </ligand>
</feature>
<name>A0A1Y2DMK1_9BASI</name>
<comment type="caution">
    <text evidence="9">Lacks conserved residue(s) required for the propagation of feature annotation.</text>
</comment>
<keyword evidence="9" id="KW-0539">Nucleus</keyword>
<dbReference type="InterPro" id="IPR002139">
    <property type="entry name" value="Ribo/fructo_kinase"/>
</dbReference>
<dbReference type="PRINTS" id="PR00990">
    <property type="entry name" value="RIBOKINASE"/>
</dbReference>
<feature type="binding site" evidence="9">
    <location>
        <position position="310"/>
    </location>
    <ligand>
        <name>K(+)</name>
        <dbReference type="ChEBI" id="CHEBI:29103"/>
    </ligand>
</feature>
<dbReference type="AlphaFoldDB" id="A0A1Y2DMK1"/>
<evidence type="ECO:0000256" key="1">
    <source>
        <dbReference type="ARBA" id="ARBA00022679"/>
    </source>
</evidence>
<sequence>MSSTVTKGKLLVRGSINIDEFFVLPHIVRSGETISSTDYSKRAGGKGANQAVSAAKAGAEVSFAGHIGNDGAWLRELLEGYKVDTSQLHEDPSVPTGRAMIQLSTETRDNSIVLLPGANFSTSPLPFSSLASAGYTHLLLQNEIPLASTRSFLTEAHQAGLVTIFNPSPMLSPAELESFEWNALDWLLVNEGEAEELVEILGGKKVDSAEVLSALRRVESLKGLTGILMTRGGDGVVAALGGPEGDTIHVGPGEVVGSVVDTTGAGDCFTGYFTTLLSSLPPSTPLSSSKLAAILNVASQAAAMCVEKEGAMESVPMLRDVKERMESSGRWKSEESWSGLL</sequence>
<reference evidence="11 12" key="1">
    <citation type="submission" date="2016-07" db="EMBL/GenBank/DDBJ databases">
        <title>Pervasive Adenine N6-methylation of Active Genes in Fungi.</title>
        <authorList>
            <consortium name="DOE Joint Genome Institute"/>
            <person name="Mondo S.J."/>
            <person name="Dannebaum R.O."/>
            <person name="Kuo R.C."/>
            <person name="Labutti K."/>
            <person name="Haridas S."/>
            <person name="Kuo A."/>
            <person name="Salamov A."/>
            <person name="Ahrendt S.R."/>
            <person name="Lipzen A."/>
            <person name="Sullivan W."/>
            <person name="Andreopoulos W.B."/>
            <person name="Clum A."/>
            <person name="Lindquist E."/>
            <person name="Daum C."/>
            <person name="Ramamoorthy G.K."/>
            <person name="Gryganskyi A."/>
            <person name="Culley D."/>
            <person name="Magnuson J.K."/>
            <person name="James T.Y."/>
            <person name="O'Malley M.A."/>
            <person name="Stajich J.E."/>
            <person name="Spatafora J.W."/>
            <person name="Visel A."/>
            <person name="Grigoriev I.V."/>
        </authorList>
    </citation>
    <scope>NUCLEOTIDE SEQUENCE [LARGE SCALE GENOMIC DNA]</scope>
    <source>
        <strain evidence="11 12">62-1032</strain>
    </source>
</reference>
<evidence type="ECO:0000256" key="6">
    <source>
        <dbReference type="ARBA" id="ARBA00022842"/>
    </source>
</evidence>
<keyword evidence="3 9" id="KW-0547">Nucleotide-binding</keyword>
<dbReference type="EC" id="2.7.1.15" evidence="9"/>
<dbReference type="InterPro" id="IPR011877">
    <property type="entry name" value="Ribokinase"/>
</dbReference>
<dbReference type="Gene3D" id="3.40.1190.20">
    <property type="match status" value="1"/>
</dbReference>
<feature type="binding site" evidence="9">
    <location>
        <position position="143"/>
    </location>
    <ligand>
        <name>substrate</name>
    </ligand>
</feature>
<dbReference type="InterPro" id="IPR029056">
    <property type="entry name" value="Ribokinase-like"/>
</dbReference>
<dbReference type="HAMAP" id="MF_01987">
    <property type="entry name" value="Ribokinase"/>
    <property type="match status" value="1"/>
</dbReference>
<evidence type="ECO:0000256" key="7">
    <source>
        <dbReference type="ARBA" id="ARBA00022958"/>
    </source>
</evidence>
<dbReference type="GO" id="GO:0019303">
    <property type="term" value="P:D-ribose catabolic process"/>
    <property type="evidence" value="ECO:0007669"/>
    <property type="project" value="UniProtKB-UniRule"/>
</dbReference>
<dbReference type="Proteomes" id="UP000193467">
    <property type="component" value="Unassembled WGS sequence"/>
</dbReference>
<feature type="binding site" evidence="9">
    <location>
        <position position="261"/>
    </location>
    <ligand>
        <name>K(+)</name>
        <dbReference type="ChEBI" id="CHEBI:29103"/>
    </ligand>
</feature>
<comment type="function">
    <text evidence="9">Catalyzes the phosphorylation of ribose at O-5 in a reaction requiring ATP and magnesium. The resulting D-ribose-5-phosphate can then be used either for sythesis of nucleotides, histidine, and tryptophan, or as a component of the pentose phosphate pathway.</text>
</comment>
<feature type="binding site" evidence="9">
    <location>
        <begin position="230"/>
        <end position="235"/>
    </location>
    <ligand>
        <name>ATP</name>
        <dbReference type="ChEBI" id="CHEBI:30616"/>
    </ligand>
</feature>
<dbReference type="InParanoid" id="A0A1Y2DMK1"/>
<keyword evidence="6 9" id="KW-0460">Magnesium</keyword>
<dbReference type="SUPFAM" id="SSF53613">
    <property type="entry name" value="Ribokinase-like"/>
    <property type="match status" value="1"/>
</dbReference>
<evidence type="ECO:0000256" key="8">
    <source>
        <dbReference type="ARBA" id="ARBA00023277"/>
    </source>
</evidence>
<comment type="subunit">
    <text evidence="9">Homodimer.</text>
</comment>